<keyword evidence="7" id="KW-1185">Reference proteome</keyword>
<dbReference type="EMBL" id="BAAANY010000007">
    <property type="protein sequence ID" value="GAA1668603.1"/>
    <property type="molecule type" value="Genomic_DNA"/>
</dbReference>
<dbReference type="GO" id="GO:0008168">
    <property type="term" value="F:methyltransferase activity"/>
    <property type="evidence" value="ECO:0007669"/>
    <property type="project" value="UniProtKB-KW"/>
</dbReference>
<evidence type="ECO:0000256" key="3">
    <source>
        <dbReference type="ARBA" id="ARBA00022679"/>
    </source>
</evidence>
<reference evidence="7" key="1">
    <citation type="journal article" date="2019" name="Int. J. Syst. Evol. Microbiol.">
        <title>The Global Catalogue of Microorganisms (GCM) 10K type strain sequencing project: providing services to taxonomists for standard genome sequencing and annotation.</title>
        <authorList>
            <consortium name="The Broad Institute Genomics Platform"/>
            <consortium name="The Broad Institute Genome Sequencing Center for Infectious Disease"/>
            <person name="Wu L."/>
            <person name="Ma J."/>
        </authorList>
    </citation>
    <scope>NUCLEOTIDE SEQUENCE [LARGE SCALE GENOMIC DNA]</scope>
    <source>
        <strain evidence="7">JCM 14718</strain>
    </source>
</reference>
<accession>A0ABP4SF39</accession>
<keyword evidence="2 6" id="KW-0489">Methyltransferase</keyword>
<sequence length="302" mass="32953">MTEHPHPSESVPAAQQPAFQYGRAQLFHADALAWLREQPANSVHGVVTDPPYGLVEYTPAQQRKLRAGRGGVWRIPPSYDGRPRSPLPRFTTLTEDDLAYIAHFFRNFGKAVLPVLAPGAHVIVAANPLVSYLVSAALSDAGLERRGEIVRLVTTMRGGDRPKNAHDEFPDVSVMARSMWEPWVVCRKPVDGTVAANLRKWKTGGLRRISADQPFGDVIKSAPTRALERKIARHPSLKPQDFMRQVVRAVLPLGEGVVLDPFAGSGSTLAAANVVGYDSIGVEIDETYVDVARTAIPQLTAC</sequence>
<dbReference type="Pfam" id="PF01555">
    <property type="entry name" value="N6_N4_Mtase"/>
    <property type="match status" value="1"/>
</dbReference>
<feature type="domain" description="DNA methylase N-4/N-6" evidence="5">
    <location>
        <begin position="43"/>
        <end position="292"/>
    </location>
</feature>
<dbReference type="Proteomes" id="UP001500618">
    <property type="component" value="Unassembled WGS sequence"/>
</dbReference>
<comment type="caution">
    <text evidence="6">The sequence shown here is derived from an EMBL/GenBank/DDBJ whole genome shotgun (WGS) entry which is preliminary data.</text>
</comment>
<dbReference type="SUPFAM" id="SSF53335">
    <property type="entry name" value="S-adenosyl-L-methionine-dependent methyltransferases"/>
    <property type="match status" value="1"/>
</dbReference>
<evidence type="ECO:0000313" key="6">
    <source>
        <dbReference type="EMBL" id="GAA1668603.1"/>
    </source>
</evidence>
<dbReference type="InterPro" id="IPR001091">
    <property type="entry name" value="RM_Methyltransferase"/>
</dbReference>
<evidence type="ECO:0000313" key="7">
    <source>
        <dbReference type="Proteomes" id="UP001500618"/>
    </source>
</evidence>
<protein>
    <recommendedName>
        <fullName evidence="4">Methyltransferase</fullName>
        <ecNumber evidence="4">2.1.1.-</ecNumber>
    </recommendedName>
</protein>
<keyword evidence="3" id="KW-0808">Transferase</keyword>
<dbReference type="InterPro" id="IPR002052">
    <property type="entry name" value="DNA_methylase_N6_adenine_CS"/>
</dbReference>
<comment type="similarity">
    <text evidence="1 4">Belongs to the N(4)/N(6)-methyltransferase family.</text>
</comment>
<dbReference type="PRINTS" id="PR00508">
    <property type="entry name" value="S21N4MTFRASE"/>
</dbReference>
<dbReference type="InterPro" id="IPR029063">
    <property type="entry name" value="SAM-dependent_MTases_sf"/>
</dbReference>
<dbReference type="EC" id="2.1.1.-" evidence="4"/>
<proteinExistence type="inferred from homology"/>
<evidence type="ECO:0000256" key="2">
    <source>
        <dbReference type="ARBA" id="ARBA00022603"/>
    </source>
</evidence>
<dbReference type="Gene3D" id="3.40.50.150">
    <property type="entry name" value="Vaccinia Virus protein VP39"/>
    <property type="match status" value="1"/>
</dbReference>
<dbReference type="RefSeq" id="WP_344308755.1">
    <property type="nucleotide sequence ID" value="NZ_BAAANY010000007.1"/>
</dbReference>
<dbReference type="PROSITE" id="PS00092">
    <property type="entry name" value="N6_MTASE"/>
    <property type="match status" value="1"/>
</dbReference>
<dbReference type="InterPro" id="IPR002941">
    <property type="entry name" value="DNA_methylase_N4/N6"/>
</dbReference>
<dbReference type="GO" id="GO:0032259">
    <property type="term" value="P:methylation"/>
    <property type="evidence" value="ECO:0007669"/>
    <property type="project" value="UniProtKB-KW"/>
</dbReference>
<name>A0ABP4SF39_9ACTN</name>
<organism evidence="6 7">
    <name type="scientific">Fodinicola feengrottensis</name>
    <dbReference type="NCBI Taxonomy" id="435914"/>
    <lineage>
        <taxon>Bacteria</taxon>
        <taxon>Bacillati</taxon>
        <taxon>Actinomycetota</taxon>
        <taxon>Actinomycetes</taxon>
        <taxon>Mycobacteriales</taxon>
        <taxon>Fodinicola</taxon>
    </lineage>
</organism>
<evidence type="ECO:0000256" key="1">
    <source>
        <dbReference type="ARBA" id="ARBA00006594"/>
    </source>
</evidence>
<gene>
    <name evidence="6" type="ORF">GCM10009765_17510</name>
</gene>
<evidence type="ECO:0000259" key="5">
    <source>
        <dbReference type="Pfam" id="PF01555"/>
    </source>
</evidence>
<evidence type="ECO:0000256" key="4">
    <source>
        <dbReference type="RuleBase" id="RU362026"/>
    </source>
</evidence>